<evidence type="ECO:0000313" key="2">
    <source>
        <dbReference type="EMBL" id="RJP62034.1"/>
    </source>
</evidence>
<protein>
    <submittedName>
        <fullName evidence="2">PEP-CTERM sorting domain-containing protein</fullName>
    </submittedName>
</protein>
<gene>
    <name evidence="2" type="ORF">C4541_00430</name>
</gene>
<dbReference type="InterPro" id="IPR013424">
    <property type="entry name" value="Ice-binding_C"/>
</dbReference>
<keyword evidence="1" id="KW-0732">Signal</keyword>
<feature type="chain" id="PRO_5017398594" evidence="1">
    <location>
        <begin position="26"/>
        <end position="221"/>
    </location>
</feature>
<dbReference type="NCBIfam" id="TIGR02595">
    <property type="entry name" value="PEP_CTERM"/>
    <property type="match status" value="1"/>
</dbReference>
<reference evidence="2 3" key="1">
    <citation type="journal article" date="2017" name="ISME J.">
        <title>Energy and carbon metabolisms in a deep terrestrial subsurface fluid microbial community.</title>
        <authorList>
            <person name="Momper L."/>
            <person name="Jungbluth S.P."/>
            <person name="Lee M.D."/>
            <person name="Amend J.P."/>
        </authorList>
    </citation>
    <scope>NUCLEOTIDE SEQUENCE [LARGE SCALE GENOMIC DNA]</scope>
    <source>
        <strain evidence="2">SURF_26</strain>
    </source>
</reference>
<proteinExistence type="predicted"/>
<dbReference type="Proteomes" id="UP000266426">
    <property type="component" value="Unassembled WGS sequence"/>
</dbReference>
<dbReference type="EMBL" id="QZJZ01000005">
    <property type="protein sequence ID" value="RJP62034.1"/>
    <property type="molecule type" value="Genomic_DNA"/>
</dbReference>
<organism evidence="2 3">
    <name type="scientific">Candidatus Auribacter fodinae</name>
    <dbReference type="NCBI Taxonomy" id="2093366"/>
    <lineage>
        <taxon>Bacteria</taxon>
        <taxon>Pseudomonadati</taxon>
        <taxon>Candidatus Auribacterota</taxon>
        <taxon>Candidatus Auribacteria</taxon>
        <taxon>Candidatus Auribacterales</taxon>
        <taxon>Candidatus Auribacteraceae</taxon>
        <taxon>Candidatus Auribacter</taxon>
    </lineage>
</organism>
<evidence type="ECO:0000313" key="3">
    <source>
        <dbReference type="Proteomes" id="UP000266426"/>
    </source>
</evidence>
<sequence>MKRMLCIAACVIAIISFCCIMGVNASDTKLDFTVVGTVNMADQTMNTTIPGVTGYVVWSTNKSPSHPYHKIDGLVAPGYGPSNPYWLVVGMPAYLRIVFPEPVYITRIVTYNIALTTAWGTGPEAGDRWSESSLWVTSGGTDYDIGDIRVDANPAITDNADLAVNRYVTEIEYIFENITPPDYNYFAINRIEIYTPAIPEPATAALVLAGIAGLVRRRLIR</sequence>
<evidence type="ECO:0000256" key="1">
    <source>
        <dbReference type="SAM" id="SignalP"/>
    </source>
</evidence>
<comment type="caution">
    <text evidence="2">The sequence shown here is derived from an EMBL/GenBank/DDBJ whole genome shotgun (WGS) entry which is preliminary data.</text>
</comment>
<name>A0A3A4R9S9_9BACT</name>
<feature type="signal peptide" evidence="1">
    <location>
        <begin position="1"/>
        <end position="25"/>
    </location>
</feature>
<dbReference type="AlphaFoldDB" id="A0A3A4R9S9"/>
<accession>A0A3A4R9S9</accession>